<protein>
    <recommendedName>
        <fullName evidence="1">RNA-directed DNA polymerase</fullName>
        <ecNumber evidence="1">2.7.7.49</ecNumber>
    </recommendedName>
</protein>
<name>A0ABY6KLF8_9ARAC</name>
<dbReference type="Pfam" id="PF17921">
    <property type="entry name" value="Integrase_H2C2"/>
    <property type="match status" value="1"/>
</dbReference>
<dbReference type="PANTHER" id="PTHR37984">
    <property type="entry name" value="PROTEIN CBG26694"/>
    <property type="match status" value="1"/>
</dbReference>
<dbReference type="InterPro" id="IPR050951">
    <property type="entry name" value="Retrovirus_Pol_polyprotein"/>
</dbReference>
<accession>A0ABY6KLF8</accession>
<keyword evidence="5" id="KW-1185">Reference proteome</keyword>
<dbReference type="EC" id="2.7.7.49" evidence="1"/>
<dbReference type="EMBL" id="CP092869">
    <property type="protein sequence ID" value="UYV69686.1"/>
    <property type="molecule type" value="Genomic_DNA"/>
</dbReference>
<feature type="region of interest" description="Disordered" evidence="2">
    <location>
        <begin position="297"/>
        <end position="375"/>
    </location>
</feature>
<organism evidence="4 5">
    <name type="scientific">Cordylochernes scorpioides</name>
    <dbReference type="NCBI Taxonomy" id="51811"/>
    <lineage>
        <taxon>Eukaryota</taxon>
        <taxon>Metazoa</taxon>
        <taxon>Ecdysozoa</taxon>
        <taxon>Arthropoda</taxon>
        <taxon>Chelicerata</taxon>
        <taxon>Arachnida</taxon>
        <taxon>Pseudoscorpiones</taxon>
        <taxon>Cheliferoidea</taxon>
        <taxon>Chernetidae</taxon>
        <taxon>Cordylochernes</taxon>
    </lineage>
</organism>
<dbReference type="PROSITE" id="PS50994">
    <property type="entry name" value="INTEGRASE"/>
    <property type="match status" value="1"/>
</dbReference>
<evidence type="ECO:0000256" key="2">
    <source>
        <dbReference type="SAM" id="MobiDB-lite"/>
    </source>
</evidence>
<evidence type="ECO:0000259" key="3">
    <source>
        <dbReference type="PROSITE" id="PS50994"/>
    </source>
</evidence>
<reference evidence="4 5" key="1">
    <citation type="submission" date="2022-01" db="EMBL/GenBank/DDBJ databases">
        <title>A chromosomal length assembly of Cordylochernes scorpioides.</title>
        <authorList>
            <person name="Zeh D."/>
            <person name="Zeh J."/>
        </authorList>
    </citation>
    <scope>NUCLEOTIDE SEQUENCE [LARGE SCALE GENOMIC DNA]</scope>
    <source>
        <strain evidence="4">IN4F17</strain>
        <tissue evidence="4">Whole Body</tissue>
    </source>
</reference>
<evidence type="ECO:0000313" key="4">
    <source>
        <dbReference type="EMBL" id="UYV69686.1"/>
    </source>
</evidence>
<dbReference type="InterPro" id="IPR036397">
    <property type="entry name" value="RNaseH_sf"/>
</dbReference>
<evidence type="ECO:0000313" key="5">
    <source>
        <dbReference type="Proteomes" id="UP001235939"/>
    </source>
</evidence>
<dbReference type="InterPro" id="IPR012337">
    <property type="entry name" value="RNaseH-like_sf"/>
</dbReference>
<feature type="domain" description="Integrase catalytic" evidence="3">
    <location>
        <begin position="44"/>
        <end position="213"/>
    </location>
</feature>
<feature type="compositionally biased region" description="Low complexity" evidence="2">
    <location>
        <begin position="358"/>
        <end position="368"/>
    </location>
</feature>
<dbReference type="Pfam" id="PF00665">
    <property type="entry name" value="rve"/>
    <property type="match status" value="1"/>
</dbReference>
<dbReference type="InterPro" id="IPR041588">
    <property type="entry name" value="Integrase_H2C2"/>
</dbReference>
<dbReference type="InterPro" id="IPR001584">
    <property type="entry name" value="Integrase_cat-core"/>
</dbReference>
<dbReference type="PANTHER" id="PTHR37984:SF13">
    <property type="entry name" value="RIBONUCLEASE H"/>
    <property type="match status" value="1"/>
</dbReference>
<proteinExistence type="predicted"/>
<dbReference type="Gene3D" id="3.30.420.10">
    <property type="entry name" value="Ribonuclease H-like superfamily/Ribonuclease H"/>
    <property type="match status" value="1"/>
</dbReference>
<dbReference type="SUPFAM" id="SSF53098">
    <property type="entry name" value="Ribonuclease H-like"/>
    <property type="match status" value="1"/>
</dbReference>
<evidence type="ECO:0000256" key="1">
    <source>
        <dbReference type="ARBA" id="ARBA00012493"/>
    </source>
</evidence>
<gene>
    <name evidence="4" type="ORF">LAZ67_7000221</name>
</gene>
<dbReference type="Proteomes" id="UP001235939">
    <property type="component" value="Chromosome 07"/>
</dbReference>
<sequence>MKIIARRYFWWPGIDGNIEDMARECTICQKSANMPPSTISEWTWPEKPWHRLHMDLAGPFMGKMFLVIVDAYTKWLEIFILKEITSKTIIYHLRQVFARFGLPEILVTDNGRQFVSKEFEEFTKMNGIRHTKASPYNPSTNGLAERYVREFKTSLRKNSGKVGLETNLERFLLAQRAFPQTVMKESPAELLMKRRLKTRFSNLMPKMEFKGEVFHDALKKQENFNIGSDVYFQNYAAGPKWKLSTILKLLSCRHYLIGLVLPSTSTETLENHPEMKPSQVGLEIPERKLPDMELAEKPKSTGQDLAPVEDNQSPVAASGEKVPSWSTRLQREKPRLTRQNLAPVGANQNPVAASGEVPSRSPRPQRSRSPPDPIFCDRSGLENCVSDLEIRVISESDLLRSIVEGWATYARLEDWATSAVLEDWSDSTMLEKSTTIDLRGMCATSDEFEDWTNSYVLQNLATFAMFEA</sequence>